<dbReference type="RefSeq" id="WP_143637263.1">
    <property type="nucleotide sequence ID" value="NZ_BAAAVA010000075.1"/>
</dbReference>
<name>A0ABP6JQQ9_9ACTN</name>
<accession>A0ABP6JQQ9</accession>
<gene>
    <name evidence="1" type="ORF">GCM10010478_49910</name>
</gene>
<evidence type="ECO:0000313" key="2">
    <source>
        <dbReference type="Proteomes" id="UP001501423"/>
    </source>
</evidence>
<keyword evidence="2" id="KW-1185">Reference proteome</keyword>
<reference evidence="2" key="1">
    <citation type="journal article" date="2019" name="Int. J. Syst. Evol. Microbiol.">
        <title>The Global Catalogue of Microorganisms (GCM) 10K type strain sequencing project: providing services to taxonomists for standard genome sequencing and annotation.</title>
        <authorList>
            <consortium name="The Broad Institute Genomics Platform"/>
            <consortium name="The Broad Institute Genome Sequencing Center for Infectious Disease"/>
            <person name="Wu L."/>
            <person name="Ma J."/>
        </authorList>
    </citation>
    <scope>NUCLEOTIDE SEQUENCE [LARGE SCALE GENOMIC DNA]</scope>
    <source>
        <strain evidence="2">JCM 9650</strain>
    </source>
</reference>
<protein>
    <recommendedName>
        <fullName evidence="3">DUF4435 domain-containing protein</fullName>
    </recommendedName>
</protein>
<dbReference type="EMBL" id="BAAAVA010000075">
    <property type="protein sequence ID" value="GAA2942401.1"/>
    <property type="molecule type" value="Genomic_DNA"/>
</dbReference>
<evidence type="ECO:0008006" key="3">
    <source>
        <dbReference type="Google" id="ProtNLM"/>
    </source>
</evidence>
<evidence type="ECO:0000313" key="1">
    <source>
        <dbReference type="EMBL" id="GAA2942401.1"/>
    </source>
</evidence>
<dbReference type="Proteomes" id="UP001501423">
    <property type="component" value="Unassembled WGS sequence"/>
</dbReference>
<sequence length="279" mass="31321">MPEYSNAYELLMDAELRADGLGPAKGVLVVEGPDDKRVFARHVLDPAQILPAGGRKLLVSAHEKANNSQRAKIVFLTDCDYEIRYGSLRGAPDLIITTFTDMESDLLSLGLIESLVLEYVPRALESRETCQSITTRLRARAQQIALPLGRLRMIAKPLGIPLNLDDVKIARYWDPKSGSMNYERLVNAMHTKVSDVISFSEWGQLSSNAPQDIGMCHGKDLVKALSFLLKTEYRVEGITTDSVARVLRTSLSQQHLTSWDVVRRIKIWQTINRRFVLTV</sequence>
<organism evidence="1 2">
    <name type="scientific">Streptomyces erythrogriseus</name>
    <dbReference type="NCBI Taxonomy" id="284027"/>
    <lineage>
        <taxon>Bacteria</taxon>
        <taxon>Bacillati</taxon>
        <taxon>Actinomycetota</taxon>
        <taxon>Actinomycetes</taxon>
        <taxon>Kitasatosporales</taxon>
        <taxon>Streptomycetaceae</taxon>
        <taxon>Streptomyces</taxon>
        <taxon>Streptomyces griseoincarnatus group</taxon>
    </lineage>
</organism>
<proteinExistence type="predicted"/>
<comment type="caution">
    <text evidence="1">The sequence shown here is derived from an EMBL/GenBank/DDBJ whole genome shotgun (WGS) entry which is preliminary data.</text>
</comment>
<dbReference type="CDD" id="cd00188">
    <property type="entry name" value="TOPRIM"/>
    <property type="match status" value="1"/>
</dbReference>